<organism evidence="2 3">
    <name type="scientific">Lactobacillus colini</name>
    <dbReference type="NCBI Taxonomy" id="1819254"/>
    <lineage>
        <taxon>Bacteria</taxon>
        <taxon>Bacillati</taxon>
        <taxon>Bacillota</taxon>
        <taxon>Bacilli</taxon>
        <taxon>Lactobacillales</taxon>
        <taxon>Lactobacillaceae</taxon>
        <taxon>Lactobacillus</taxon>
    </lineage>
</organism>
<comment type="caution">
    <text evidence="2">The sequence shown here is derived from an EMBL/GenBank/DDBJ whole genome shotgun (WGS) entry which is preliminary data.</text>
</comment>
<reference evidence="2 3" key="1">
    <citation type="submission" date="2021-03" db="EMBL/GenBank/DDBJ databases">
        <title>Genomic Encyclopedia of Type Strains, Phase IV (KMG-IV): sequencing the most valuable type-strain genomes for metagenomic binning, comparative biology and taxonomic classification.</title>
        <authorList>
            <person name="Goeker M."/>
        </authorList>
    </citation>
    <scope>NUCLEOTIDE SEQUENCE [LARGE SCALE GENOMIC DNA]</scope>
    <source>
        <strain evidence="2 3">DSM 101872</strain>
    </source>
</reference>
<sequence>MLIKNELKRIFTLPQTWLALLIGIGIVIIQGKTIFHANAYFIDSAYMHLTGFDSTGMGTRLYTTILPLLAAMAGGVFEADKVSGLNNLKIVRKNRPNYYWSTLTSTFLVGGIIGTLPLILEGMYFFSKFSIKPIKPNFELMPIDKIGWGYQLFIHHPIIFWLLSLIIIFLFSGLFANIAVVTSYFDIKRGIEYIIPFLLVFLSAIARDVLGQEWLGIPSILTPTFSNSYQGTGYAIIAYFIIGMAVIVFLTIRKLKNDGIS</sequence>
<evidence type="ECO:0000256" key="1">
    <source>
        <dbReference type="SAM" id="Phobius"/>
    </source>
</evidence>
<evidence type="ECO:0000313" key="3">
    <source>
        <dbReference type="Proteomes" id="UP001519292"/>
    </source>
</evidence>
<keyword evidence="1" id="KW-0812">Transmembrane</keyword>
<feature type="transmembrane region" description="Helical" evidence="1">
    <location>
        <begin position="98"/>
        <end position="120"/>
    </location>
</feature>
<dbReference type="Proteomes" id="UP001519292">
    <property type="component" value="Unassembled WGS sequence"/>
</dbReference>
<dbReference type="EMBL" id="JAGGLU010000008">
    <property type="protein sequence ID" value="MBP2058364.1"/>
    <property type="molecule type" value="Genomic_DNA"/>
</dbReference>
<keyword evidence="3" id="KW-1185">Reference proteome</keyword>
<protein>
    <recommendedName>
        <fullName evidence="4">ABC transporter permease</fullName>
    </recommendedName>
</protein>
<keyword evidence="1" id="KW-1133">Transmembrane helix</keyword>
<accession>A0ABS4MFC6</accession>
<gene>
    <name evidence="2" type="ORF">J2Z60_001543</name>
</gene>
<feature type="transmembrane region" description="Helical" evidence="1">
    <location>
        <begin position="158"/>
        <end position="181"/>
    </location>
</feature>
<feature type="transmembrane region" description="Helical" evidence="1">
    <location>
        <begin position="61"/>
        <end position="77"/>
    </location>
</feature>
<proteinExistence type="predicted"/>
<feature type="transmembrane region" description="Helical" evidence="1">
    <location>
        <begin position="20"/>
        <end position="41"/>
    </location>
</feature>
<evidence type="ECO:0008006" key="4">
    <source>
        <dbReference type="Google" id="ProtNLM"/>
    </source>
</evidence>
<dbReference type="RefSeq" id="WP_209687101.1">
    <property type="nucleotide sequence ID" value="NZ_JAGGLU010000008.1"/>
</dbReference>
<feature type="transmembrane region" description="Helical" evidence="1">
    <location>
        <begin position="193"/>
        <end position="211"/>
    </location>
</feature>
<keyword evidence="1" id="KW-0472">Membrane</keyword>
<name>A0ABS4MFC6_9LACO</name>
<evidence type="ECO:0000313" key="2">
    <source>
        <dbReference type="EMBL" id="MBP2058364.1"/>
    </source>
</evidence>
<feature type="transmembrane region" description="Helical" evidence="1">
    <location>
        <begin position="231"/>
        <end position="252"/>
    </location>
</feature>